<evidence type="ECO:0000256" key="1">
    <source>
        <dbReference type="ARBA" id="ARBA00009437"/>
    </source>
</evidence>
<gene>
    <name evidence="6" type="primary">gltC_1</name>
    <name evidence="6" type="ORF">JEODO184_00636</name>
</gene>
<dbReference type="Pfam" id="PF03466">
    <property type="entry name" value="LysR_substrate"/>
    <property type="match status" value="1"/>
</dbReference>
<accession>A0A6V7RA53</accession>
<dbReference type="InterPro" id="IPR036390">
    <property type="entry name" value="WH_DNA-bd_sf"/>
</dbReference>
<evidence type="ECO:0000313" key="7">
    <source>
        <dbReference type="Proteomes" id="UP000589351"/>
    </source>
</evidence>
<dbReference type="PRINTS" id="PR00039">
    <property type="entry name" value="HTHLYSR"/>
</dbReference>
<dbReference type="PROSITE" id="PS50931">
    <property type="entry name" value="HTH_LYSR"/>
    <property type="match status" value="1"/>
</dbReference>
<evidence type="ECO:0000256" key="4">
    <source>
        <dbReference type="ARBA" id="ARBA00023163"/>
    </source>
</evidence>
<dbReference type="InterPro" id="IPR000847">
    <property type="entry name" value="LysR_HTH_N"/>
</dbReference>
<dbReference type="AlphaFoldDB" id="A0A6V7RA53"/>
<keyword evidence="4" id="KW-0804">Transcription</keyword>
<evidence type="ECO:0000259" key="5">
    <source>
        <dbReference type="PROSITE" id="PS50931"/>
    </source>
</evidence>
<dbReference type="GO" id="GO:0003700">
    <property type="term" value="F:DNA-binding transcription factor activity"/>
    <property type="evidence" value="ECO:0007669"/>
    <property type="project" value="InterPro"/>
</dbReference>
<reference evidence="6 7" key="1">
    <citation type="submission" date="2020-07" db="EMBL/GenBank/DDBJ databases">
        <authorList>
            <person name="Criscuolo A."/>
        </authorList>
    </citation>
    <scope>NUCLEOTIDE SEQUENCE [LARGE SCALE GENOMIC DNA]</scope>
    <source>
        <strain evidence="6">CIP111649</strain>
    </source>
</reference>
<evidence type="ECO:0000256" key="2">
    <source>
        <dbReference type="ARBA" id="ARBA00023015"/>
    </source>
</evidence>
<organism evidence="6 7">
    <name type="scientific">Jeotgalicoccus meleagridis</name>
    <dbReference type="NCBI Taxonomy" id="2759181"/>
    <lineage>
        <taxon>Bacteria</taxon>
        <taxon>Bacillati</taxon>
        <taxon>Bacillota</taxon>
        <taxon>Bacilli</taxon>
        <taxon>Bacillales</taxon>
        <taxon>Staphylococcaceae</taxon>
        <taxon>Jeotgalicoccus</taxon>
    </lineage>
</organism>
<evidence type="ECO:0000256" key="3">
    <source>
        <dbReference type="ARBA" id="ARBA00023125"/>
    </source>
</evidence>
<dbReference type="PANTHER" id="PTHR30346:SF0">
    <property type="entry name" value="HCA OPERON TRANSCRIPTIONAL ACTIVATOR HCAR"/>
    <property type="match status" value="1"/>
</dbReference>
<dbReference type="SUPFAM" id="SSF53850">
    <property type="entry name" value="Periplasmic binding protein-like II"/>
    <property type="match status" value="1"/>
</dbReference>
<dbReference type="EMBL" id="CAJEWD010000004">
    <property type="protein sequence ID" value="CAD2074146.1"/>
    <property type="molecule type" value="Genomic_DNA"/>
</dbReference>
<comment type="similarity">
    <text evidence="1">Belongs to the LysR transcriptional regulatory family.</text>
</comment>
<dbReference type="Proteomes" id="UP000589351">
    <property type="component" value="Unassembled WGS sequence"/>
</dbReference>
<dbReference type="CDD" id="cd08414">
    <property type="entry name" value="PBP2_LTTR_aromatics_like"/>
    <property type="match status" value="1"/>
</dbReference>
<proteinExistence type="inferred from homology"/>
<keyword evidence="3" id="KW-0238">DNA-binding</keyword>
<dbReference type="RefSeq" id="WP_185125173.1">
    <property type="nucleotide sequence ID" value="NZ_CAJEWD010000004.1"/>
</dbReference>
<protein>
    <submittedName>
        <fullName evidence="6">HTH-type transcriptional regulator GltC</fullName>
    </submittedName>
</protein>
<name>A0A6V7RA53_9STAP</name>
<dbReference type="PANTHER" id="PTHR30346">
    <property type="entry name" value="TRANSCRIPTIONAL DUAL REGULATOR HCAR-RELATED"/>
    <property type="match status" value="1"/>
</dbReference>
<dbReference type="InterPro" id="IPR005119">
    <property type="entry name" value="LysR_subst-bd"/>
</dbReference>
<comment type="caution">
    <text evidence="6">The sequence shown here is derived from an EMBL/GenBank/DDBJ whole genome shotgun (WGS) entry which is preliminary data.</text>
</comment>
<keyword evidence="7" id="KW-1185">Reference proteome</keyword>
<dbReference type="Pfam" id="PF00126">
    <property type="entry name" value="HTH_1"/>
    <property type="match status" value="1"/>
</dbReference>
<dbReference type="GO" id="GO:0032993">
    <property type="term" value="C:protein-DNA complex"/>
    <property type="evidence" value="ECO:0007669"/>
    <property type="project" value="TreeGrafter"/>
</dbReference>
<dbReference type="Gene3D" id="1.10.10.10">
    <property type="entry name" value="Winged helix-like DNA-binding domain superfamily/Winged helix DNA-binding domain"/>
    <property type="match status" value="1"/>
</dbReference>
<dbReference type="FunFam" id="1.10.10.10:FF:000001">
    <property type="entry name" value="LysR family transcriptional regulator"/>
    <property type="match status" value="1"/>
</dbReference>
<evidence type="ECO:0000313" key="6">
    <source>
        <dbReference type="EMBL" id="CAD2074146.1"/>
    </source>
</evidence>
<dbReference type="SUPFAM" id="SSF46785">
    <property type="entry name" value="Winged helix' DNA-binding domain"/>
    <property type="match status" value="1"/>
</dbReference>
<feature type="domain" description="HTH lysR-type" evidence="5">
    <location>
        <begin position="1"/>
        <end position="58"/>
    </location>
</feature>
<keyword evidence="2" id="KW-0805">Transcription regulation</keyword>
<sequence length="298" mass="33492">MEIRHLIYFQAVAKYLNFSKAAKSLNISQPPLSMQIAQLEEEIGVRLFHRTNRKVELTEAGYYFNSSCDFIINLLNKEIDTTKKIHAGELGTIVLGFSGSAVYDILPTIIKEMKLRHPNLNIVVEQHTSGEQEKLLLNGHLNLGILVPPVSNEKIKFLPINQEDFKLVLPLDHEYSKLPEPIDLSILKDEDFIMTPEESGKGYYDSVISLCNNAGFYPVIAQRAQEQQTIISLVASELGVALVPNSSTNIINSDVVFKSIKQQYKKTTALAWHVDSQSPGVKLFRKLINNLIDTGKIK</sequence>
<dbReference type="InterPro" id="IPR036388">
    <property type="entry name" value="WH-like_DNA-bd_sf"/>
</dbReference>
<dbReference type="GO" id="GO:0003677">
    <property type="term" value="F:DNA binding"/>
    <property type="evidence" value="ECO:0007669"/>
    <property type="project" value="UniProtKB-KW"/>
</dbReference>
<dbReference type="Gene3D" id="3.40.190.10">
    <property type="entry name" value="Periplasmic binding protein-like II"/>
    <property type="match status" value="2"/>
</dbReference>